<dbReference type="EMBL" id="KZ992670">
    <property type="protein sequence ID" value="RKP07817.1"/>
    <property type="molecule type" value="Genomic_DNA"/>
</dbReference>
<evidence type="ECO:0000313" key="2">
    <source>
        <dbReference type="EMBL" id="RKP07817.1"/>
    </source>
</evidence>
<organism evidence="2 3">
    <name type="scientific">Thamnocephalis sphaerospora</name>
    <dbReference type="NCBI Taxonomy" id="78915"/>
    <lineage>
        <taxon>Eukaryota</taxon>
        <taxon>Fungi</taxon>
        <taxon>Fungi incertae sedis</taxon>
        <taxon>Zoopagomycota</taxon>
        <taxon>Zoopagomycotina</taxon>
        <taxon>Zoopagomycetes</taxon>
        <taxon>Zoopagales</taxon>
        <taxon>Sigmoideomycetaceae</taxon>
        <taxon>Thamnocephalis</taxon>
    </lineage>
</organism>
<gene>
    <name evidence="2" type="ORF">THASP1DRAFT_30378</name>
</gene>
<protein>
    <recommendedName>
        <fullName evidence="4">Lysozyme-like domain-containing protein</fullName>
    </recommendedName>
</protein>
<evidence type="ECO:0000256" key="1">
    <source>
        <dbReference type="SAM" id="SignalP"/>
    </source>
</evidence>
<keyword evidence="1" id="KW-0732">Signal</keyword>
<sequence length="206" mass="21686">MAAMLSASALLLHVLICSTPVAAASLSRTLEARAIRKASTVLHCSSDTGVCATNSLGDTRLALQWLADQLDPSTATFKTDAAKSTDDSDPLLLLRGTAGADGGRSIVHCEWMSCGAVRIKKPLPDSKNGKRLSDLDCSLVLEARARIESMIAYLNLAGMQAGSWCENVDGDASATRNSKALADAANVAKEYGLTVHYWQKGDAVSC</sequence>
<reference evidence="3" key="1">
    <citation type="journal article" date="2018" name="Nat. Microbiol.">
        <title>Leveraging single-cell genomics to expand the fungal tree of life.</title>
        <authorList>
            <person name="Ahrendt S.R."/>
            <person name="Quandt C.A."/>
            <person name="Ciobanu D."/>
            <person name="Clum A."/>
            <person name="Salamov A."/>
            <person name="Andreopoulos B."/>
            <person name="Cheng J.F."/>
            <person name="Woyke T."/>
            <person name="Pelin A."/>
            <person name="Henrissat B."/>
            <person name="Reynolds N.K."/>
            <person name="Benny G.L."/>
            <person name="Smith M.E."/>
            <person name="James T.Y."/>
            <person name="Grigoriev I.V."/>
        </authorList>
    </citation>
    <scope>NUCLEOTIDE SEQUENCE [LARGE SCALE GENOMIC DNA]</scope>
    <source>
        <strain evidence="3">RSA 1356</strain>
    </source>
</reference>
<keyword evidence="3" id="KW-1185">Reference proteome</keyword>
<proteinExistence type="predicted"/>
<accession>A0A4P9XP92</accession>
<dbReference type="AlphaFoldDB" id="A0A4P9XP92"/>
<feature type="chain" id="PRO_5020986054" description="Lysozyme-like domain-containing protein" evidence="1">
    <location>
        <begin position="24"/>
        <end position="206"/>
    </location>
</feature>
<evidence type="ECO:0000313" key="3">
    <source>
        <dbReference type="Proteomes" id="UP000271241"/>
    </source>
</evidence>
<dbReference type="Proteomes" id="UP000271241">
    <property type="component" value="Unassembled WGS sequence"/>
</dbReference>
<feature type="signal peptide" evidence="1">
    <location>
        <begin position="1"/>
        <end position="23"/>
    </location>
</feature>
<name>A0A4P9XP92_9FUNG</name>
<evidence type="ECO:0008006" key="4">
    <source>
        <dbReference type="Google" id="ProtNLM"/>
    </source>
</evidence>